<feature type="domain" description="EAL" evidence="4">
    <location>
        <begin position="443"/>
        <end position="695"/>
    </location>
</feature>
<reference evidence="6 7" key="1">
    <citation type="submission" date="2019-08" db="EMBL/GenBank/DDBJ databases">
        <authorList>
            <person name="Guy L."/>
        </authorList>
    </citation>
    <scope>NUCLEOTIDE SEQUENCE [LARGE SCALE GENOMIC DNA]</scope>
    <source>
        <strain evidence="6 7">SGT-108</strain>
    </source>
</reference>
<dbReference type="Gene3D" id="3.30.70.270">
    <property type="match status" value="1"/>
</dbReference>
<evidence type="ECO:0000313" key="7">
    <source>
        <dbReference type="Proteomes" id="UP000324194"/>
    </source>
</evidence>
<feature type="transmembrane region" description="Helical" evidence="3">
    <location>
        <begin position="39"/>
        <end position="59"/>
    </location>
</feature>
<feature type="transmembrane region" description="Helical" evidence="3">
    <location>
        <begin position="188"/>
        <end position="211"/>
    </location>
</feature>
<dbReference type="InterPro" id="IPR043128">
    <property type="entry name" value="Rev_trsase/Diguanyl_cyclase"/>
</dbReference>
<feature type="transmembrane region" description="Helical" evidence="3">
    <location>
        <begin position="71"/>
        <end position="91"/>
    </location>
</feature>
<keyword evidence="3" id="KW-0472">Membrane</keyword>
<proteinExistence type="predicted"/>
<dbReference type="RefSeq" id="WP_148340565.1">
    <property type="nucleotide sequence ID" value="NZ_LR699120.1"/>
</dbReference>
<dbReference type="KEGG" id="asip:AQUSIP_24990"/>
<dbReference type="PANTHER" id="PTHR33121">
    <property type="entry name" value="CYCLIC DI-GMP PHOSPHODIESTERASE PDEF"/>
    <property type="match status" value="1"/>
</dbReference>
<evidence type="ECO:0000259" key="4">
    <source>
        <dbReference type="PROSITE" id="PS50883"/>
    </source>
</evidence>
<dbReference type="PROSITE" id="PS50887">
    <property type="entry name" value="GGDEF"/>
    <property type="match status" value="1"/>
</dbReference>
<dbReference type="SUPFAM" id="SSF141868">
    <property type="entry name" value="EAL domain-like"/>
    <property type="match status" value="1"/>
</dbReference>
<dbReference type="NCBIfam" id="TIGR00254">
    <property type="entry name" value="GGDEF"/>
    <property type="match status" value="1"/>
</dbReference>
<dbReference type="InterPro" id="IPR035919">
    <property type="entry name" value="EAL_sf"/>
</dbReference>
<dbReference type="InterPro" id="IPR050706">
    <property type="entry name" value="Cyclic-di-GMP_PDE-like"/>
</dbReference>
<dbReference type="InterPro" id="IPR001633">
    <property type="entry name" value="EAL_dom"/>
</dbReference>
<protein>
    <recommendedName>
        <fullName evidence="1">cyclic-guanylate-specific phosphodiesterase</fullName>
        <ecNumber evidence="1">3.1.4.52</ecNumber>
    </recommendedName>
</protein>
<dbReference type="PANTHER" id="PTHR33121:SF71">
    <property type="entry name" value="OXYGEN SENSOR PROTEIN DOSP"/>
    <property type="match status" value="1"/>
</dbReference>
<feature type="domain" description="GGDEF" evidence="5">
    <location>
        <begin position="292"/>
        <end position="434"/>
    </location>
</feature>
<dbReference type="EMBL" id="LR699120">
    <property type="protein sequence ID" value="VVC77172.1"/>
    <property type="molecule type" value="Genomic_DNA"/>
</dbReference>
<organism evidence="6 7">
    <name type="scientific">Aquicella siphonis</name>
    <dbReference type="NCBI Taxonomy" id="254247"/>
    <lineage>
        <taxon>Bacteria</taxon>
        <taxon>Pseudomonadati</taxon>
        <taxon>Pseudomonadota</taxon>
        <taxon>Gammaproteobacteria</taxon>
        <taxon>Legionellales</taxon>
        <taxon>Coxiellaceae</taxon>
        <taxon>Aquicella</taxon>
    </lineage>
</organism>
<dbReference type="CDD" id="cd01948">
    <property type="entry name" value="EAL"/>
    <property type="match status" value="1"/>
</dbReference>
<evidence type="ECO:0000256" key="3">
    <source>
        <dbReference type="SAM" id="Phobius"/>
    </source>
</evidence>
<keyword evidence="2" id="KW-0973">c-di-GMP</keyword>
<evidence type="ECO:0000256" key="1">
    <source>
        <dbReference type="ARBA" id="ARBA00012282"/>
    </source>
</evidence>
<feature type="transmembrane region" description="Helical" evidence="3">
    <location>
        <begin position="156"/>
        <end position="176"/>
    </location>
</feature>
<dbReference type="PROSITE" id="PS50883">
    <property type="entry name" value="EAL"/>
    <property type="match status" value="1"/>
</dbReference>
<feature type="transmembrane region" description="Helical" evidence="3">
    <location>
        <begin position="103"/>
        <end position="124"/>
    </location>
</feature>
<accession>A0A5E4PLN9</accession>
<dbReference type="Pfam" id="PF00990">
    <property type="entry name" value="GGDEF"/>
    <property type="match status" value="1"/>
</dbReference>
<dbReference type="Gene3D" id="3.20.20.450">
    <property type="entry name" value="EAL domain"/>
    <property type="match status" value="1"/>
</dbReference>
<dbReference type="Pfam" id="PF00563">
    <property type="entry name" value="EAL"/>
    <property type="match status" value="1"/>
</dbReference>
<dbReference type="InterPro" id="IPR029787">
    <property type="entry name" value="Nucleotide_cyclase"/>
</dbReference>
<dbReference type="SMART" id="SM00267">
    <property type="entry name" value="GGDEF"/>
    <property type="match status" value="1"/>
</dbReference>
<gene>
    <name evidence="6" type="primary">cph2_6</name>
    <name evidence="6" type="ORF">AQUSIP_24990</name>
</gene>
<name>A0A5E4PLN9_9COXI</name>
<dbReference type="AlphaFoldDB" id="A0A5E4PLN9"/>
<dbReference type="GO" id="GO:0071111">
    <property type="term" value="F:cyclic-guanylate-specific phosphodiesterase activity"/>
    <property type="evidence" value="ECO:0007669"/>
    <property type="project" value="UniProtKB-EC"/>
</dbReference>
<dbReference type="SMART" id="SM00052">
    <property type="entry name" value="EAL"/>
    <property type="match status" value="1"/>
</dbReference>
<keyword evidence="3" id="KW-1133">Transmembrane helix</keyword>
<sequence>MNDILKVGTSSEASRLTSSEADDIEKKIDYEIIKTHHSMLLLGAIANYIGGAFYILLLMHHDDSAEEKNLIVWYLILVITNTINILWALRYHGSVTIDALKKWRKVFLFILAAICLTWSSIGIFFISGSIYYQFTTLTFLLAVLICFSFSSITDFTVAAISIVCLLAPVIVFRTSIGLHNFLTTQHDPFINLGVSGSFLVLGIFMMIACYIGQRMVRKFFRLSFENILLSDKLKMANEFLEQRVKERTIELENSLKLVKYQATHDLLTELPNRRLLVEYVHDAIEKSIKNNNMFAIACVSINEIKKINEALGMTTGEQVLKRISRRFQNIMNDNASAGNKVVTYLPTISRQDVFIVLIHPFDNLNEVIPKVEFLFSLFKDPVIILDQSIHLTASIGVSIYPRDSLDVNELIMHSHAASIIAEQRGGNNVLVYEVGIDTDLARKLKMENQLHNALNNHEFMLKYQPFIDLKTGKICGMEALIRWNNPLLGTVRPDEFIPIAEANGTIIPIGEWVLRTACMQTAKWHSQGYNKLQISVNLSAKQFKERNIIKVISDTLAQTGLDPQYLKLELTESKAFREDVVPIIHEISAMGILLSIDDFGTGYSAFSNLKLFEIDQIKIDKSFIDDIATNKDSKDIVRNTIALGKRMQIKVLAEGVETGKQIEILRKYGCDMIQGYYFSKPLDAEAFTSLLNEHEMIST</sequence>
<dbReference type="EC" id="3.1.4.52" evidence="1"/>
<feature type="transmembrane region" description="Helical" evidence="3">
    <location>
        <begin position="130"/>
        <end position="149"/>
    </location>
</feature>
<dbReference type="SUPFAM" id="SSF55073">
    <property type="entry name" value="Nucleotide cyclase"/>
    <property type="match status" value="1"/>
</dbReference>
<dbReference type="OrthoDB" id="9804951at2"/>
<keyword evidence="3" id="KW-0812">Transmembrane</keyword>
<dbReference type="FunFam" id="3.20.20.450:FF:000001">
    <property type="entry name" value="Cyclic di-GMP phosphodiesterase yahA"/>
    <property type="match status" value="1"/>
</dbReference>
<evidence type="ECO:0000259" key="5">
    <source>
        <dbReference type="PROSITE" id="PS50887"/>
    </source>
</evidence>
<evidence type="ECO:0000313" key="6">
    <source>
        <dbReference type="EMBL" id="VVC77172.1"/>
    </source>
</evidence>
<dbReference type="Proteomes" id="UP000324194">
    <property type="component" value="Chromosome 2"/>
</dbReference>
<dbReference type="InterPro" id="IPR000160">
    <property type="entry name" value="GGDEF_dom"/>
</dbReference>
<dbReference type="CDD" id="cd01949">
    <property type="entry name" value="GGDEF"/>
    <property type="match status" value="1"/>
</dbReference>
<keyword evidence="7" id="KW-1185">Reference proteome</keyword>
<evidence type="ECO:0000256" key="2">
    <source>
        <dbReference type="ARBA" id="ARBA00022636"/>
    </source>
</evidence>